<gene>
    <name evidence="1" type="ORF">TELCIR_22486</name>
</gene>
<protein>
    <submittedName>
        <fullName evidence="1">Uncharacterized protein</fullName>
    </submittedName>
</protein>
<dbReference type="EMBL" id="KZ382753">
    <property type="protein sequence ID" value="PIO56119.1"/>
    <property type="molecule type" value="Genomic_DNA"/>
</dbReference>
<dbReference type="SUPFAM" id="SSF48334">
    <property type="entry name" value="DNA repair protein MutS, domain III"/>
    <property type="match status" value="1"/>
</dbReference>
<reference evidence="1 2" key="1">
    <citation type="submission" date="2015-09" db="EMBL/GenBank/DDBJ databases">
        <title>Draft genome of the parasitic nematode Teladorsagia circumcincta isolate WARC Sus (inbred).</title>
        <authorList>
            <person name="Mitreva M."/>
        </authorList>
    </citation>
    <scope>NUCLEOTIDE SEQUENCE [LARGE SCALE GENOMIC DNA]</scope>
    <source>
        <strain evidence="1 2">S</strain>
    </source>
</reference>
<evidence type="ECO:0000313" key="2">
    <source>
        <dbReference type="Proteomes" id="UP000230423"/>
    </source>
</evidence>
<dbReference type="InterPro" id="IPR036187">
    <property type="entry name" value="DNA_mismatch_repair_MutS_sf"/>
</dbReference>
<dbReference type="AlphaFoldDB" id="A0A2G9TDR8"/>
<accession>A0A2G9TDR8</accession>
<dbReference type="OrthoDB" id="276261at2759"/>
<dbReference type="Gene3D" id="1.10.1420.10">
    <property type="match status" value="1"/>
</dbReference>
<name>A0A2G9TDR8_TELCI</name>
<proteinExistence type="predicted"/>
<keyword evidence="2" id="KW-1185">Reference proteome</keyword>
<dbReference type="Proteomes" id="UP000230423">
    <property type="component" value="Unassembled WGS sequence"/>
</dbReference>
<sequence length="87" mass="9943">MFSSKKSSLNVRHRKCYAIKEGISVNLDVARRAYEELLRDIQTQEKELAEHLPEQNTRLAYSASRGFHYVLVCGNPSTATLPPVRRP</sequence>
<evidence type="ECO:0000313" key="1">
    <source>
        <dbReference type="EMBL" id="PIO56119.1"/>
    </source>
</evidence>
<organism evidence="1 2">
    <name type="scientific">Teladorsagia circumcincta</name>
    <name type="common">Brown stomach worm</name>
    <name type="synonym">Ostertagia circumcincta</name>
    <dbReference type="NCBI Taxonomy" id="45464"/>
    <lineage>
        <taxon>Eukaryota</taxon>
        <taxon>Metazoa</taxon>
        <taxon>Ecdysozoa</taxon>
        <taxon>Nematoda</taxon>
        <taxon>Chromadorea</taxon>
        <taxon>Rhabditida</taxon>
        <taxon>Rhabditina</taxon>
        <taxon>Rhabditomorpha</taxon>
        <taxon>Strongyloidea</taxon>
        <taxon>Trichostrongylidae</taxon>
        <taxon>Teladorsagia</taxon>
    </lineage>
</organism>